<sequence>MPEECNREGASPIESAAAQDWAKGTLRSWYVEPMPVLRAGALIVGIHAAHVTCQEWGAGQPEPNAGGTAGILECLKKRHDPVPEYDFVCIPGRDFLMRGTPRRTQEAVHSLSRNPYRKPIHLYAEMR</sequence>
<evidence type="ECO:0000313" key="1">
    <source>
        <dbReference type="EMBL" id="RGX26941.1"/>
    </source>
</evidence>
<dbReference type="Proteomes" id="UP000283880">
    <property type="component" value="Unassembled WGS sequence"/>
</dbReference>
<dbReference type="EMBL" id="QSBM01000014">
    <property type="protein sequence ID" value="RGX26941.1"/>
    <property type="molecule type" value="Genomic_DNA"/>
</dbReference>
<accession>A0A413FC21</accession>
<protein>
    <submittedName>
        <fullName evidence="1">Uncharacterized protein</fullName>
    </submittedName>
</protein>
<name>A0A413FC21_9FIRM</name>
<reference evidence="1 2" key="1">
    <citation type="submission" date="2018-08" db="EMBL/GenBank/DDBJ databases">
        <title>A genome reference for cultivated species of the human gut microbiota.</title>
        <authorList>
            <person name="Zou Y."/>
            <person name="Xue W."/>
            <person name="Luo G."/>
        </authorList>
    </citation>
    <scope>NUCLEOTIDE SEQUENCE [LARGE SCALE GENOMIC DNA]</scope>
    <source>
        <strain evidence="1 2">AF04-15</strain>
    </source>
</reference>
<evidence type="ECO:0000313" key="2">
    <source>
        <dbReference type="Proteomes" id="UP000283880"/>
    </source>
</evidence>
<gene>
    <name evidence="1" type="ORF">DWV29_17815</name>
</gene>
<organism evidence="1 2">
    <name type="scientific">Enterocloster asparagiformis</name>
    <dbReference type="NCBI Taxonomy" id="333367"/>
    <lineage>
        <taxon>Bacteria</taxon>
        <taxon>Bacillati</taxon>
        <taxon>Bacillota</taxon>
        <taxon>Clostridia</taxon>
        <taxon>Lachnospirales</taxon>
        <taxon>Lachnospiraceae</taxon>
        <taxon>Enterocloster</taxon>
    </lineage>
</organism>
<comment type="caution">
    <text evidence="1">The sequence shown here is derived from an EMBL/GenBank/DDBJ whole genome shotgun (WGS) entry which is preliminary data.</text>
</comment>
<proteinExistence type="predicted"/>
<dbReference type="AlphaFoldDB" id="A0A413FC21"/>